<reference evidence="6 7" key="1">
    <citation type="submission" date="2023-12" db="EMBL/GenBank/DDBJ databases">
        <title>the genome sequence of Hyalangium sp. s54d21.</title>
        <authorList>
            <person name="Zhang X."/>
        </authorList>
    </citation>
    <scope>NUCLEOTIDE SEQUENCE [LARGE SCALE GENOMIC DNA]</scope>
    <source>
        <strain evidence="7">s54d21</strain>
    </source>
</reference>
<dbReference type="PRINTS" id="PR00133">
    <property type="entry name" value="GLHYDRLASE3"/>
</dbReference>
<dbReference type="InterPro" id="IPR001764">
    <property type="entry name" value="Glyco_hydro_3_N"/>
</dbReference>
<comment type="similarity">
    <text evidence="1 4">Belongs to the glycosyl hydrolase 3 family.</text>
</comment>
<dbReference type="InterPro" id="IPR002772">
    <property type="entry name" value="Glyco_hydro_3_C"/>
</dbReference>
<evidence type="ECO:0000313" key="6">
    <source>
        <dbReference type="EMBL" id="MDY7229664.1"/>
    </source>
</evidence>
<name>A0ABU5H9Y6_9BACT</name>
<evidence type="ECO:0000313" key="7">
    <source>
        <dbReference type="Proteomes" id="UP001291309"/>
    </source>
</evidence>
<dbReference type="Proteomes" id="UP001291309">
    <property type="component" value="Unassembled WGS sequence"/>
</dbReference>
<evidence type="ECO:0000256" key="3">
    <source>
        <dbReference type="ARBA" id="ARBA00023277"/>
    </source>
</evidence>
<dbReference type="Gene3D" id="2.60.40.10">
    <property type="entry name" value="Immunoglobulins"/>
    <property type="match status" value="1"/>
</dbReference>
<dbReference type="InterPro" id="IPR050288">
    <property type="entry name" value="Cellulose_deg_GH3"/>
</dbReference>
<sequence length="769" mass="83864">MSEQSKHFKARAQELVSQMTLEEKALLLSGGSAWTTHKIDRLGIPSIFMTDGPHGLRKALGQNIAESVPATCFPTASALASSWDPELIQQVGAALARESQASDVQILLGPGINMKRSPQGGRNFEYFSEDPVLAGHMAAAYIQGVQSEGVGTSLKHFAVNNQEHERMVSSSNLDERTLREIYLPAFEIAITQAQPWSVMCAYNKVNGVYASENRLLLEDILRKEWGFEGFVVSDWGAVHDRAKGVLAGLNLEMPGSGDVNRKKIIEAVNAGQLPVSRLDEVVASLVAVVLKAVENRRTGAAFDADRHHALARQVAGESIILLKNEGNLLPLDVGGKKKIALIGAFAKEPRYQGAGSSQVNPTRISNAYDELVALLGGSERIGYASGYDTEGVTTSALIEEARHQAVSADVAIVFAGLPDSHESEGFDRASLEMPEGHNRLINAVTQVQPNTVVVLMNGSAITMPWMGRVRAILEGWLTGQAGGGAIADVLTGRVNPSAKLSETFPMRLEDTPTATEFPGLNQQAHYGEGVFIGYRYYDKKAITPLFPFGFGLSYTTFAYSDLTLGASSIKDTESLTVQLKVKNTGKVAGKEVVQLYVREDKPAVSRPEKELKAFAKVALEPGQEKTVSFTLKQRDFAYYNVALHRWTVNPGRFDILVGGSSRNLPLSKQVQVEASEVHVPTLTRDSTVKEFKNHPKGQAFYMRLAKVIMGESYGTPDTVKRTPQEERARKKAEASTLVFVHDMPVYKLIAFSEGKFSEQMLNDILSQVQ</sequence>
<dbReference type="InterPro" id="IPR036962">
    <property type="entry name" value="Glyco_hydro_3_N_sf"/>
</dbReference>
<dbReference type="PANTHER" id="PTHR42715">
    <property type="entry name" value="BETA-GLUCOSIDASE"/>
    <property type="match status" value="1"/>
</dbReference>
<dbReference type="InterPro" id="IPR017853">
    <property type="entry name" value="GH"/>
</dbReference>
<dbReference type="InterPro" id="IPR019800">
    <property type="entry name" value="Glyco_hydro_3_AS"/>
</dbReference>
<dbReference type="Gene3D" id="3.20.20.300">
    <property type="entry name" value="Glycoside hydrolase, family 3, N-terminal domain"/>
    <property type="match status" value="1"/>
</dbReference>
<dbReference type="PANTHER" id="PTHR42715:SF10">
    <property type="entry name" value="BETA-GLUCOSIDASE"/>
    <property type="match status" value="1"/>
</dbReference>
<evidence type="ECO:0000259" key="5">
    <source>
        <dbReference type="SMART" id="SM01217"/>
    </source>
</evidence>
<dbReference type="InterPro" id="IPR026891">
    <property type="entry name" value="Fn3-like"/>
</dbReference>
<dbReference type="SMART" id="SM01217">
    <property type="entry name" value="Fn3_like"/>
    <property type="match status" value="1"/>
</dbReference>
<evidence type="ECO:0000256" key="2">
    <source>
        <dbReference type="ARBA" id="ARBA00022801"/>
    </source>
</evidence>
<dbReference type="SUPFAM" id="SSF51445">
    <property type="entry name" value="(Trans)glycosidases"/>
    <property type="match status" value="1"/>
</dbReference>
<dbReference type="InterPro" id="IPR036881">
    <property type="entry name" value="Glyco_hydro_3_C_sf"/>
</dbReference>
<keyword evidence="7" id="KW-1185">Reference proteome</keyword>
<proteinExistence type="inferred from homology"/>
<dbReference type="Pfam" id="PF14310">
    <property type="entry name" value="Fn3-like"/>
    <property type="match status" value="1"/>
</dbReference>
<comment type="caution">
    <text evidence="6">The sequence shown here is derived from an EMBL/GenBank/DDBJ whole genome shotgun (WGS) entry which is preliminary data.</text>
</comment>
<protein>
    <submittedName>
        <fullName evidence="6">Glycoside hydrolase family 3 C-terminal domain-containing protein</fullName>
    </submittedName>
</protein>
<dbReference type="InterPro" id="IPR013783">
    <property type="entry name" value="Ig-like_fold"/>
</dbReference>
<organism evidence="6 7">
    <name type="scientific">Hyalangium rubrum</name>
    <dbReference type="NCBI Taxonomy" id="3103134"/>
    <lineage>
        <taxon>Bacteria</taxon>
        <taxon>Pseudomonadati</taxon>
        <taxon>Myxococcota</taxon>
        <taxon>Myxococcia</taxon>
        <taxon>Myxococcales</taxon>
        <taxon>Cystobacterineae</taxon>
        <taxon>Archangiaceae</taxon>
        <taxon>Hyalangium</taxon>
    </lineage>
</organism>
<keyword evidence="4" id="KW-0326">Glycosidase</keyword>
<dbReference type="Pfam" id="PF00933">
    <property type="entry name" value="Glyco_hydro_3"/>
    <property type="match status" value="1"/>
</dbReference>
<gene>
    <name evidence="6" type="ORF">SYV04_24940</name>
</gene>
<dbReference type="PROSITE" id="PS00775">
    <property type="entry name" value="GLYCOSYL_HYDROL_F3"/>
    <property type="match status" value="1"/>
</dbReference>
<dbReference type="GO" id="GO:0016787">
    <property type="term" value="F:hydrolase activity"/>
    <property type="evidence" value="ECO:0007669"/>
    <property type="project" value="UniProtKB-KW"/>
</dbReference>
<keyword evidence="2 4" id="KW-0378">Hydrolase</keyword>
<dbReference type="Pfam" id="PF01915">
    <property type="entry name" value="Glyco_hydro_3_C"/>
    <property type="match status" value="1"/>
</dbReference>
<dbReference type="EMBL" id="JAXIVS010000009">
    <property type="protein sequence ID" value="MDY7229664.1"/>
    <property type="molecule type" value="Genomic_DNA"/>
</dbReference>
<dbReference type="Gene3D" id="3.40.50.1700">
    <property type="entry name" value="Glycoside hydrolase family 3 C-terminal domain"/>
    <property type="match status" value="1"/>
</dbReference>
<feature type="domain" description="Fibronectin type III-like" evidence="5">
    <location>
        <begin position="591"/>
        <end position="661"/>
    </location>
</feature>
<keyword evidence="3" id="KW-0119">Carbohydrate metabolism</keyword>
<accession>A0ABU5H9Y6</accession>
<evidence type="ECO:0000256" key="1">
    <source>
        <dbReference type="ARBA" id="ARBA00005336"/>
    </source>
</evidence>
<evidence type="ECO:0000256" key="4">
    <source>
        <dbReference type="RuleBase" id="RU361161"/>
    </source>
</evidence>
<dbReference type="RefSeq" id="WP_321548389.1">
    <property type="nucleotide sequence ID" value="NZ_JAXIVS010000009.1"/>
</dbReference>
<dbReference type="SUPFAM" id="SSF52279">
    <property type="entry name" value="Beta-D-glucan exohydrolase, C-terminal domain"/>
    <property type="match status" value="1"/>
</dbReference>